<name>A0A174B5I7_9FIRM</name>
<dbReference type="Pfam" id="PF07179">
    <property type="entry name" value="SseB"/>
    <property type="match status" value="1"/>
</dbReference>
<protein>
    <submittedName>
        <fullName evidence="3">SseB family protein</fullName>
    </submittedName>
</protein>
<reference evidence="2 4" key="1">
    <citation type="submission" date="2015-09" db="EMBL/GenBank/DDBJ databases">
        <authorList>
            <consortium name="Pathogen Informatics"/>
        </authorList>
    </citation>
    <scope>NUCLEOTIDE SEQUENCE [LARGE SCALE GENOMIC DNA]</scope>
    <source>
        <strain evidence="2 4">2789STDY5834841</strain>
    </source>
</reference>
<dbReference type="Proteomes" id="UP000292665">
    <property type="component" value="Unassembled WGS sequence"/>
</dbReference>
<evidence type="ECO:0000313" key="5">
    <source>
        <dbReference type="Proteomes" id="UP000292665"/>
    </source>
</evidence>
<dbReference type="EMBL" id="CYZO01000013">
    <property type="protein sequence ID" value="CUN95459.1"/>
    <property type="molecule type" value="Genomic_DNA"/>
</dbReference>
<organism evidence="2 4">
    <name type="scientific">[Ruminococcus] torques</name>
    <dbReference type="NCBI Taxonomy" id="33039"/>
    <lineage>
        <taxon>Bacteria</taxon>
        <taxon>Bacillati</taxon>
        <taxon>Bacillota</taxon>
        <taxon>Clostridia</taxon>
        <taxon>Lachnospirales</taxon>
        <taxon>Lachnospiraceae</taxon>
        <taxon>Mediterraneibacter</taxon>
    </lineage>
</organism>
<reference evidence="3 5" key="2">
    <citation type="journal article" date="2019" name="Science, e1252229">
        <title>Invertible promoters mediate bacterial phase variation, antibiotic resistance, and host adaptation in the gut.</title>
        <authorList>
            <person name="Jiang X."/>
            <person name="Hall A.B."/>
            <person name="Arthur T.D."/>
            <person name="Plichta D.R."/>
            <person name="Covington C.T."/>
            <person name="Poyet M."/>
            <person name="Crothers J."/>
            <person name="Moses P.L."/>
            <person name="Tolonen A.C."/>
            <person name="Vlamakis H."/>
            <person name="Alm E.J."/>
            <person name="Xavier R.J."/>
        </authorList>
    </citation>
    <scope>NUCLEOTIDE SEQUENCE [LARGE SCALE GENOMIC DNA]</scope>
    <source>
        <strain evidence="3">Aa_0143</strain>
        <strain evidence="5">aa_0143</strain>
    </source>
</reference>
<dbReference type="GeneID" id="97329987"/>
<dbReference type="RefSeq" id="WP_004848013.1">
    <property type="nucleotide sequence ID" value="NZ_AP028249.1"/>
</dbReference>
<sequence>MSEKETKVTKQETLAALRNPGELYVIMSAATKMPFVKCDEETFDDEIFLYYQMEDAKDKARKLLDEKYVSAVAKLAKEQLLPFFTSLYIMGVNALAVNSGTDMEITVQLSDLVTRNIPKELPEGKQIVENPALHLTAAYFMQELRKQEQPQMTEELKELQEELLAHYGKGTFLIPVEENGQIPILKQKDGSLYQPVFTDVLEFQKFTKGRPVRSAVVPGEKIAELLMEDVKGVVLNPLGVNVQLQVARRKRE</sequence>
<evidence type="ECO:0000313" key="3">
    <source>
        <dbReference type="EMBL" id="RYS80135.1"/>
    </source>
</evidence>
<dbReference type="EMBL" id="RCYR01000012">
    <property type="protein sequence ID" value="RYS80135.1"/>
    <property type="molecule type" value="Genomic_DNA"/>
</dbReference>
<dbReference type="InterPro" id="IPR009839">
    <property type="entry name" value="SseB_N"/>
</dbReference>
<gene>
    <name evidence="3" type="ORF">EAI93_07600</name>
    <name evidence="2" type="ORF">ERS852456_01240</name>
</gene>
<dbReference type="Proteomes" id="UP000095787">
    <property type="component" value="Unassembled WGS sequence"/>
</dbReference>
<feature type="domain" description="SseB protein N-terminal" evidence="1">
    <location>
        <begin position="160"/>
        <end position="244"/>
    </location>
</feature>
<accession>A0A174B5I7</accession>
<evidence type="ECO:0000313" key="4">
    <source>
        <dbReference type="Proteomes" id="UP000095787"/>
    </source>
</evidence>
<evidence type="ECO:0000259" key="1">
    <source>
        <dbReference type="Pfam" id="PF07179"/>
    </source>
</evidence>
<evidence type="ECO:0000313" key="2">
    <source>
        <dbReference type="EMBL" id="CUN95459.1"/>
    </source>
</evidence>
<dbReference type="AlphaFoldDB" id="A0A174B5I7"/>
<proteinExistence type="predicted"/>